<dbReference type="GO" id="GO:0005524">
    <property type="term" value="F:ATP binding"/>
    <property type="evidence" value="ECO:0007669"/>
    <property type="project" value="UniProtKB-KW"/>
</dbReference>
<evidence type="ECO:0000313" key="12">
    <source>
        <dbReference type="Proteomes" id="UP000001318"/>
    </source>
</evidence>
<evidence type="ECO:0000259" key="9">
    <source>
        <dbReference type="Pfam" id="PF00156"/>
    </source>
</evidence>
<dbReference type="InterPro" id="IPR000836">
    <property type="entry name" value="PRTase_dom"/>
</dbReference>
<dbReference type="SMART" id="SM01400">
    <property type="entry name" value="Pribosyltran_N"/>
    <property type="match status" value="1"/>
</dbReference>
<protein>
    <recommendedName>
        <fullName evidence="1">ribose-phosphate diphosphokinase</fullName>
        <ecNumber evidence="1">2.7.6.1</ecNumber>
    </recommendedName>
</protein>
<dbReference type="NCBIfam" id="TIGR01251">
    <property type="entry name" value="ribP_PPkin"/>
    <property type="match status" value="1"/>
</dbReference>
<sequence length="327" mass="34495">MIVASCAAFERDHPTALEKIVASMNAPVTVHRSIDEVFPDGEICVALPQGTLVEDVLLLQSLSTDPVALNDAVFALLASIRMYRVAGVARITVFAPHLAYSREERAAAIGGRVSTTQLLADLIGAAGADCVIAAQSGSVALVSEAYKPLAIEQLYATNFFVWCIESMQIADPVLVAPDHGAADLVRNIAARLGLQHARADKQRKGATDVALSLTEQAGALKGREVIIIDDLVCSAGTLDQAVSAVRTLGASRVTAVAAHLRLTPLGMSRIRAMVAAGHLAGLVAWDTCGAPRVRGVQTFAFADWLGPELCAVLRRRSRIDANEEAVS</sequence>
<dbReference type="eggNOG" id="COG0462">
    <property type="taxonomic scope" value="Bacteria"/>
</dbReference>
<name>B0RG73_CLASE</name>
<dbReference type="EMBL" id="AM849034">
    <property type="protein sequence ID" value="CAQ02364.1"/>
    <property type="molecule type" value="Genomic_DNA"/>
</dbReference>
<dbReference type="GO" id="GO:0000287">
    <property type="term" value="F:magnesium ion binding"/>
    <property type="evidence" value="ECO:0007669"/>
    <property type="project" value="InterPro"/>
</dbReference>
<dbReference type="PANTHER" id="PTHR10210:SF32">
    <property type="entry name" value="RIBOSE-PHOSPHATE PYROPHOSPHOKINASE 2"/>
    <property type="match status" value="1"/>
</dbReference>
<keyword evidence="5" id="KW-0418">Kinase</keyword>
<dbReference type="HOGENOM" id="CLU_849153_0_0_11"/>
<dbReference type="PANTHER" id="PTHR10210">
    <property type="entry name" value="RIBOSE-PHOSPHATE DIPHOSPHOKINASE FAMILY MEMBER"/>
    <property type="match status" value="1"/>
</dbReference>
<dbReference type="GO" id="GO:0006164">
    <property type="term" value="P:purine nucleotide biosynthetic process"/>
    <property type="evidence" value="ECO:0007669"/>
    <property type="project" value="TreeGrafter"/>
</dbReference>
<evidence type="ECO:0000256" key="7">
    <source>
        <dbReference type="ARBA" id="ARBA00049535"/>
    </source>
</evidence>
<evidence type="ECO:0000259" key="10">
    <source>
        <dbReference type="Pfam" id="PF13793"/>
    </source>
</evidence>
<evidence type="ECO:0000256" key="1">
    <source>
        <dbReference type="ARBA" id="ARBA00013247"/>
    </source>
</evidence>
<keyword evidence="3 8" id="KW-0545">Nucleotide biosynthesis</keyword>
<proteinExistence type="inferred from homology"/>
<keyword evidence="6" id="KW-0067">ATP-binding</keyword>
<dbReference type="CDD" id="cd06223">
    <property type="entry name" value="PRTases_typeI"/>
    <property type="match status" value="1"/>
</dbReference>
<evidence type="ECO:0000256" key="6">
    <source>
        <dbReference type="ARBA" id="ARBA00022840"/>
    </source>
</evidence>
<dbReference type="KEGG" id="cms:CMS2276"/>
<evidence type="ECO:0000256" key="3">
    <source>
        <dbReference type="ARBA" id="ARBA00022727"/>
    </source>
</evidence>
<keyword evidence="12" id="KW-1185">Reference proteome</keyword>
<feature type="domain" description="Phosphoribosyltransferase" evidence="9">
    <location>
        <begin position="158"/>
        <end position="262"/>
    </location>
</feature>
<dbReference type="AlphaFoldDB" id="B0RG73"/>
<dbReference type="GO" id="GO:0002189">
    <property type="term" value="C:ribose phosphate diphosphokinase complex"/>
    <property type="evidence" value="ECO:0007669"/>
    <property type="project" value="TreeGrafter"/>
</dbReference>
<dbReference type="Pfam" id="PF13793">
    <property type="entry name" value="Pribosyltran_N"/>
    <property type="match status" value="1"/>
</dbReference>
<keyword evidence="2" id="KW-0808">Transferase</keyword>
<dbReference type="InterPro" id="IPR029099">
    <property type="entry name" value="Pribosyltran_N"/>
</dbReference>
<accession>B0RG73</accession>
<dbReference type="EC" id="2.7.6.1" evidence="1"/>
<dbReference type="Proteomes" id="UP000001318">
    <property type="component" value="Chromosome"/>
</dbReference>
<dbReference type="Pfam" id="PF00156">
    <property type="entry name" value="Pribosyltran"/>
    <property type="match status" value="1"/>
</dbReference>
<gene>
    <name evidence="11" type="ordered locus">CMS2276</name>
</gene>
<dbReference type="RefSeq" id="WP_012299568.1">
    <property type="nucleotide sequence ID" value="NC_010407.1"/>
</dbReference>
<evidence type="ECO:0000256" key="5">
    <source>
        <dbReference type="ARBA" id="ARBA00022777"/>
    </source>
</evidence>
<organism evidence="11 12">
    <name type="scientific">Clavibacter sepedonicus</name>
    <name type="common">Clavibacter michiganensis subsp. sepedonicus</name>
    <dbReference type="NCBI Taxonomy" id="31964"/>
    <lineage>
        <taxon>Bacteria</taxon>
        <taxon>Bacillati</taxon>
        <taxon>Actinomycetota</taxon>
        <taxon>Actinomycetes</taxon>
        <taxon>Micrococcales</taxon>
        <taxon>Microbacteriaceae</taxon>
        <taxon>Clavibacter</taxon>
    </lineage>
</organism>
<dbReference type="GO" id="GO:0016301">
    <property type="term" value="F:kinase activity"/>
    <property type="evidence" value="ECO:0007669"/>
    <property type="project" value="UniProtKB-KW"/>
</dbReference>
<evidence type="ECO:0000256" key="8">
    <source>
        <dbReference type="RuleBase" id="RU004324"/>
    </source>
</evidence>
<dbReference type="GO" id="GO:0006015">
    <property type="term" value="P:5-phosphoribose 1-diphosphate biosynthetic process"/>
    <property type="evidence" value="ECO:0007669"/>
    <property type="project" value="TreeGrafter"/>
</dbReference>
<evidence type="ECO:0000256" key="2">
    <source>
        <dbReference type="ARBA" id="ARBA00022679"/>
    </source>
</evidence>
<comment type="catalytic activity">
    <reaction evidence="7">
        <text>D-ribose 5-phosphate + ATP = 5-phospho-alpha-D-ribose 1-diphosphate + AMP + H(+)</text>
        <dbReference type="Rhea" id="RHEA:15609"/>
        <dbReference type="ChEBI" id="CHEBI:15378"/>
        <dbReference type="ChEBI" id="CHEBI:30616"/>
        <dbReference type="ChEBI" id="CHEBI:58017"/>
        <dbReference type="ChEBI" id="CHEBI:78346"/>
        <dbReference type="ChEBI" id="CHEBI:456215"/>
        <dbReference type="EC" id="2.7.6.1"/>
    </reaction>
</comment>
<dbReference type="STRING" id="31964.CMS2276"/>
<dbReference type="GO" id="GO:0004749">
    <property type="term" value="F:ribose phosphate diphosphokinase activity"/>
    <property type="evidence" value="ECO:0007669"/>
    <property type="project" value="UniProtKB-EC"/>
</dbReference>
<dbReference type="Gene3D" id="3.40.50.2020">
    <property type="match status" value="2"/>
</dbReference>
<evidence type="ECO:0000313" key="11">
    <source>
        <dbReference type="EMBL" id="CAQ02364.1"/>
    </source>
</evidence>
<feature type="domain" description="Ribose-phosphate pyrophosphokinase N-terminal" evidence="10">
    <location>
        <begin position="13"/>
        <end position="127"/>
    </location>
</feature>
<dbReference type="SUPFAM" id="SSF53271">
    <property type="entry name" value="PRTase-like"/>
    <property type="match status" value="2"/>
</dbReference>
<dbReference type="GeneID" id="29471038"/>
<reference evidence="11 12" key="1">
    <citation type="journal article" date="2008" name="J. Bacteriol.">
        <title>Genome of the actinomycete plant pathogen Clavibacter michiganensis subsp. sepedonicus suggests recent niche adaptation.</title>
        <authorList>
            <person name="Bentley S.D."/>
            <person name="Corton C."/>
            <person name="Brown S.E."/>
            <person name="Barron A."/>
            <person name="Clark L."/>
            <person name="Doggett J."/>
            <person name="Harris B."/>
            <person name="Ormond D."/>
            <person name="Quail M.A."/>
            <person name="May G."/>
            <person name="Francis D."/>
            <person name="Knudson D."/>
            <person name="Parkhill J."/>
            <person name="Ishimaru C.A."/>
        </authorList>
    </citation>
    <scope>NUCLEOTIDE SEQUENCE [LARGE SCALE GENOMIC DNA]</scope>
    <source>
        <strain evidence="12">ATCC 33113 / DSM 20744 / JCM 9667 / LMG 2889 / ICMP 2535 / C-1</strain>
    </source>
</reference>
<keyword evidence="4" id="KW-0547">Nucleotide-binding</keyword>
<comment type="similarity">
    <text evidence="8">Belongs to the ribose-phosphate pyrophosphokinase family.</text>
</comment>
<evidence type="ECO:0000256" key="4">
    <source>
        <dbReference type="ARBA" id="ARBA00022741"/>
    </source>
</evidence>
<dbReference type="GO" id="GO:0005737">
    <property type="term" value="C:cytoplasm"/>
    <property type="evidence" value="ECO:0007669"/>
    <property type="project" value="TreeGrafter"/>
</dbReference>
<dbReference type="InterPro" id="IPR029057">
    <property type="entry name" value="PRTase-like"/>
</dbReference>
<dbReference type="InterPro" id="IPR005946">
    <property type="entry name" value="Rib-P_diPkinase"/>
</dbReference>